<accession>A0A845GTC3</accession>
<dbReference type="EMBL" id="WWCX01000046">
    <property type="protein sequence ID" value="MYM96486.1"/>
    <property type="molecule type" value="Genomic_DNA"/>
</dbReference>
<dbReference type="RefSeq" id="WP_161085501.1">
    <property type="nucleotide sequence ID" value="NZ_WWCX01000046.1"/>
</dbReference>
<dbReference type="Proteomes" id="UP000447355">
    <property type="component" value="Unassembled WGS sequence"/>
</dbReference>
<evidence type="ECO:0000313" key="2">
    <source>
        <dbReference type="Proteomes" id="UP000447355"/>
    </source>
</evidence>
<evidence type="ECO:0008006" key="3">
    <source>
        <dbReference type="Google" id="ProtNLM"/>
    </source>
</evidence>
<proteinExistence type="predicted"/>
<gene>
    <name evidence="1" type="ORF">GTP90_21750</name>
</gene>
<name>A0A845GTC3_9BURK</name>
<organism evidence="1 2">
    <name type="scientific">Duganella vulcania</name>
    <dbReference type="NCBI Taxonomy" id="2692166"/>
    <lineage>
        <taxon>Bacteria</taxon>
        <taxon>Pseudomonadati</taxon>
        <taxon>Pseudomonadota</taxon>
        <taxon>Betaproteobacteria</taxon>
        <taxon>Burkholderiales</taxon>
        <taxon>Oxalobacteraceae</taxon>
        <taxon>Telluria group</taxon>
        <taxon>Duganella</taxon>
    </lineage>
</organism>
<sequence>MNQPTTSNAMLFPLGDLVATPGALHALEKNGVVPMRLISRHMRGDWGDVPPDDAVSNTDALRIGARLLSSYTLADGARIWIITEADRSATTLLLPDEY</sequence>
<reference evidence="1" key="1">
    <citation type="submission" date="2019-12" db="EMBL/GenBank/DDBJ databases">
        <title>Novel species isolated from a subtropical stream in China.</title>
        <authorList>
            <person name="Lu H."/>
        </authorList>
    </citation>
    <scope>NUCLEOTIDE SEQUENCE [LARGE SCALE GENOMIC DNA]</scope>
    <source>
        <strain evidence="1">FT81W</strain>
    </source>
</reference>
<dbReference type="AlphaFoldDB" id="A0A845GTC3"/>
<protein>
    <recommendedName>
        <fullName evidence="3">Type I restriction endonuclease subunit M</fullName>
    </recommendedName>
</protein>
<evidence type="ECO:0000313" key="1">
    <source>
        <dbReference type="EMBL" id="MYM96486.1"/>
    </source>
</evidence>
<comment type="caution">
    <text evidence="1">The sequence shown here is derived from an EMBL/GenBank/DDBJ whole genome shotgun (WGS) entry which is preliminary data.</text>
</comment>